<dbReference type="EMBL" id="SKCS01000078">
    <property type="protein sequence ID" value="TNN18265.1"/>
    <property type="molecule type" value="Genomic_DNA"/>
</dbReference>
<dbReference type="PANTHER" id="PTHR24171:SF9">
    <property type="entry name" value="ANKYRIN REPEAT DOMAIN-CONTAINING PROTEIN 39"/>
    <property type="match status" value="1"/>
</dbReference>
<feature type="repeat" description="ANK" evidence="3">
    <location>
        <begin position="93"/>
        <end position="125"/>
    </location>
</feature>
<proteinExistence type="evidence at transcript level"/>
<organism evidence="4">
    <name type="scientific">Schistosoma japonicum</name>
    <name type="common">Blood fluke</name>
    <dbReference type="NCBI Taxonomy" id="6182"/>
    <lineage>
        <taxon>Eukaryota</taxon>
        <taxon>Metazoa</taxon>
        <taxon>Spiralia</taxon>
        <taxon>Lophotrochozoa</taxon>
        <taxon>Platyhelminthes</taxon>
        <taxon>Trematoda</taxon>
        <taxon>Digenea</taxon>
        <taxon>Strigeidida</taxon>
        <taxon>Schistosomatoidea</taxon>
        <taxon>Schistosomatidae</taxon>
        <taxon>Schistosoma</taxon>
    </lineage>
</organism>
<reference evidence="4" key="1">
    <citation type="submission" date="2004-11" db="EMBL/GenBank/DDBJ databases">
        <title>The full-length cDNA sequences of Schistosoma japonicum genes.</title>
        <authorList>
            <person name="Han Z."/>
        </authorList>
    </citation>
    <scope>NUCLEOTIDE SEQUENCE</scope>
</reference>
<dbReference type="InterPro" id="IPR002110">
    <property type="entry name" value="Ankyrin_rpt"/>
</dbReference>
<evidence type="ECO:0000313" key="6">
    <source>
        <dbReference type="Proteomes" id="UP000311919"/>
    </source>
</evidence>
<keyword evidence="1" id="KW-0677">Repeat</keyword>
<dbReference type="EMBL" id="AY815978">
    <property type="protein sequence ID" value="AAW27710.1"/>
    <property type="molecule type" value="mRNA"/>
</dbReference>
<dbReference type="PROSITE" id="PS50088">
    <property type="entry name" value="ANK_REPEAT"/>
    <property type="match status" value="2"/>
</dbReference>
<gene>
    <name evidence="5" type="ORF">EWB00_010313</name>
</gene>
<protein>
    <submittedName>
        <fullName evidence="5">Ankyrin repeat domain-containing protein isoform 1</fullName>
    </submittedName>
    <submittedName>
        <fullName evidence="4">SJCHGC04364 protein</fullName>
    </submittedName>
</protein>
<dbReference type="PROSITE" id="PS50297">
    <property type="entry name" value="ANK_REP_REGION"/>
    <property type="match status" value="2"/>
</dbReference>
<dbReference type="Pfam" id="PF12796">
    <property type="entry name" value="Ank_2"/>
    <property type="match status" value="2"/>
</dbReference>
<name>Q5D8Z6_SCHJA</name>
<dbReference type="Gene3D" id="1.25.40.20">
    <property type="entry name" value="Ankyrin repeat-containing domain"/>
    <property type="match status" value="1"/>
</dbReference>
<dbReference type="SUPFAM" id="SSF48403">
    <property type="entry name" value="Ankyrin repeat"/>
    <property type="match status" value="1"/>
</dbReference>
<keyword evidence="2 3" id="KW-0040">ANK repeat</keyword>
<evidence type="ECO:0000313" key="4">
    <source>
        <dbReference type="EMBL" id="AAW27710.1"/>
    </source>
</evidence>
<accession>Q5D8Z6</accession>
<sequence>MSESSHSCTGHIFRHQSTYQDLNEMDFERGIWGASARGDVTRVRELLDKHTDVNIPDKYGYTALHYGTRNNHKGICELLIKAGADIFARTKSDGATPAHRAAYGGHLSILQLLVGKGGTPLLESRDNYGRNCLHHAYRGNQKDIINWLLENYPSLAANRDNSGLLPDSLSVN</sequence>
<dbReference type="OrthoDB" id="70519at2759"/>
<dbReference type="Proteomes" id="UP000311919">
    <property type="component" value="Unassembled WGS sequence"/>
</dbReference>
<evidence type="ECO:0000313" key="5">
    <source>
        <dbReference type="EMBL" id="TNN18265.1"/>
    </source>
</evidence>
<reference evidence="4" key="2">
    <citation type="journal article" date="2006" name="PLoS Pathog.">
        <title>New perspectives on host-parasite interplay by comparative transcriptomic and proteomic analyses of Schistosoma japonicum.</title>
        <authorList>
            <person name="Liu F."/>
            <person name="Lu J."/>
            <person name="Hu W."/>
            <person name="Wang S.Y."/>
            <person name="Cui S.J."/>
            <person name="Chi M."/>
            <person name="Yan Q."/>
            <person name="Wang X.R."/>
            <person name="Song H.D."/>
            <person name="Xu X.N."/>
            <person name="Wang J.J."/>
            <person name="Zhang X.L."/>
            <person name="Zhang X."/>
            <person name="Wang Z.Q."/>
            <person name="Xue C.L."/>
            <person name="Brindley P.J."/>
            <person name="McManus D.P."/>
            <person name="Yang P.Y."/>
            <person name="Feng Z."/>
            <person name="Chen Z."/>
            <person name="Han Z.G."/>
        </authorList>
    </citation>
    <scope>NUCLEOTIDE SEQUENCE</scope>
</reference>
<dbReference type="InterPro" id="IPR036770">
    <property type="entry name" value="Ankyrin_rpt-contain_sf"/>
</dbReference>
<evidence type="ECO:0000256" key="1">
    <source>
        <dbReference type="ARBA" id="ARBA00022737"/>
    </source>
</evidence>
<reference evidence="5 6" key="3">
    <citation type="submission" date="2019-03" db="EMBL/GenBank/DDBJ databases">
        <title>An improved genome assembly of the fluke Schistosoma japonicum.</title>
        <authorList>
            <person name="Hu W."/>
            <person name="Luo F."/>
            <person name="Yin M."/>
            <person name="Mo X."/>
            <person name="Sun C."/>
            <person name="Wu Q."/>
            <person name="Zhu B."/>
            <person name="Xiang M."/>
            <person name="Wang J."/>
            <person name="Wang Y."/>
            <person name="Zhang T."/>
            <person name="Xu B."/>
            <person name="Zheng H."/>
            <person name="Feng Z."/>
        </authorList>
    </citation>
    <scope>NUCLEOTIDE SEQUENCE [LARGE SCALE GENOMIC DNA]</scope>
    <source>
        <strain evidence="5">HuSjv2</strain>
        <tissue evidence="5">Worms</tissue>
    </source>
</reference>
<evidence type="ECO:0000256" key="3">
    <source>
        <dbReference type="PROSITE-ProRule" id="PRU00023"/>
    </source>
</evidence>
<dbReference type="AlphaFoldDB" id="Q5D8Z6"/>
<feature type="repeat" description="ANK" evidence="3">
    <location>
        <begin position="59"/>
        <end position="91"/>
    </location>
</feature>
<dbReference type="PANTHER" id="PTHR24171">
    <property type="entry name" value="ANKYRIN REPEAT DOMAIN-CONTAINING PROTEIN 39-RELATED"/>
    <property type="match status" value="1"/>
</dbReference>
<dbReference type="STRING" id="6182.Q5D8Z6"/>
<keyword evidence="6" id="KW-1185">Reference proteome</keyword>
<evidence type="ECO:0000256" key="2">
    <source>
        <dbReference type="ARBA" id="ARBA00023043"/>
    </source>
</evidence>
<dbReference type="SMART" id="SM00248">
    <property type="entry name" value="ANK"/>
    <property type="match status" value="4"/>
</dbReference>